<evidence type="ECO:0000256" key="4">
    <source>
        <dbReference type="ARBA" id="ARBA00022692"/>
    </source>
</evidence>
<evidence type="ECO:0000256" key="7">
    <source>
        <dbReference type="SAM" id="Phobius"/>
    </source>
</evidence>
<dbReference type="PANTHER" id="PTHR13353">
    <property type="entry name" value="TRANSMEMBRANE PROTEIN 19"/>
    <property type="match status" value="1"/>
</dbReference>
<feature type="transmembrane region" description="Helical" evidence="7">
    <location>
        <begin position="341"/>
        <end position="361"/>
    </location>
</feature>
<evidence type="ECO:0000313" key="9">
    <source>
        <dbReference type="Proteomes" id="UP000708208"/>
    </source>
</evidence>
<keyword evidence="5 7" id="KW-1133">Transmembrane helix</keyword>
<dbReference type="GO" id="GO:0016020">
    <property type="term" value="C:membrane"/>
    <property type="evidence" value="ECO:0007669"/>
    <property type="project" value="UniProtKB-SubCell"/>
</dbReference>
<keyword evidence="9" id="KW-1185">Reference proteome</keyword>
<evidence type="ECO:0000256" key="2">
    <source>
        <dbReference type="ARBA" id="ARBA00009012"/>
    </source>
</evidence>
<reference evidence="8" key="1">
    <citation type="submission" date="2021-06" db="EMBL/GenBank/DDBJ databases">
        <authorList>
            <person name="Hodson N. C."/>
            <person name="Mongue J. A."/>
            <person name="Jaron S. K."/>
        </authorList>
    </citation>
    <scope>NUCLEOTIDE SEQUENCE</scope>
</reference>
<dbReference type="InterPro" id="IPR002794">
    <property type="entry name" value="DUF92_TMEM19"/>
</dbReference>
<feature type="transmembrane region" description="Helical" evidence="7">
    <location>
        <begin position="307"/>
        <end position="329"/>
    </location>
</feature>
<sequence>MWKSRAPATTASYSYREKKQEALPKQVLDCGKGASVKTSDNKNTILTILSTLNAQCIYNQWNSNNSSGLEQILNFKKAEMKLDRVGIGEKRGPSVLPILGAAIIFPLSVVFWVVNSVLEIITTDDDTEGRENVTLSRWLLSVAVPVSVALYGLRRKSLSGSGAGLALVVGFFLTVSSYCFSACLLVFFLSSSRATKFGQSKKRLLEHDFKEGGQRNWIQVLCNGGMATELAIMYVLDVGYGQYPIDFVGNYRASWLAMGVLGALSCGNGDTWASELGTVIGSASPRLITTFRKVPKGTNGGVSLPGLVFSGLGGVLVGLGYYLMLILTTDGSLLKASPPQWPIIIMGGVGGLLGSVIDSYLGALFQFSGVDEKGVISEVPGQNIRHISGVPWLDNHSVNLLSTVFAGILLPPISANLWSHFY</sequence>
<dbReference type="Proteomes" id="UP000708208">
    <property type="component" value="Unassembled WGS sequence"/>
</dbReference>
<evidence type="ECO:0000256" key="1">
    <source>
        <dbReference type="ARBA" id="ARBA00004141"/>
    </source>
</evidence>
<dbReference type="PANTHER" id="PTHR13353:SF5">
    <property type="entry name" value="TRANSMEMBRANE PROTEIN 19"/>
    <property type="match status" value="1"/>
</dbReference>
<dbReference type="Pfam" id="PF01940">
    <property type="entry name" value="DUF92"/>
    <property type="match status" value="1"/>
</dbReference>
<feature type="transmembrane region" description="Helical" evidence="7">
    <location>
        <begin position="94"/>
        <end position="115"/>
    </location>
</feature>
<evidence type="ECO:0000256" key="3">
    <source>
        <dbReference type="ARBA" id="ARBA00014258"/>
    </source>
</evidence>
<dbReference type="AlphaFoldDB" id="A0A8J2Q3W7"/>
<accession>A0A8J2Q3W7</accession>
<comment type="caution">
    <text evidence="8">The sequence shown here is derived from an EMBL/GenBank/DDBJ whole genome shotgun (WGS) entry which is preliminary data.</text>
</comment>
<evidence type="ECO:0000256" key="6">
    <source>
        <dbReference type="ARBA" id="ARBA00023136"/>
    </source>
</evidence>
<name>A0A8J2Q3W7_9HEXA</name>
<dbReference type="EMBL" id="CAJVCH010565262">
    <property type="protein sequence ID" value="CAG7832486.1"/>
    <property type="molecule type" value="Genomic_DNA"/>
</dbReference>
<keyword evidence="6 7" id="KW-0472">Membrane</keyword>
<comment type="subcellular location">
    <subcellularLocation>
        <location evidence="1">Membrane</location>
        <topology evidence="1">Multi-pass membrane protein</topology>
    </subcellularLocation>
</comment>
<comment type="similarity">
    <text evidence="2">Belongs to the TMEM19 family.</text>
</comment>
<evidence type="ECO:0000313" key="8">
    <source>
        <dbReference type="EMBL" id="CAG7832486.1"/>
    </source>
</evidence>
<dbReference type="OrthoDB" id="30881at2759"/>
<gene>
    <name evidence="8" type="ORF">AFUS01_LOCUS42170</name>
</gene>
<organism evidence="8 9">
    <name type="scientific">Allacma fusca</name>
    <dbReference type="NCBI Taxonomy" id="39272"/>
    <lineage>
        <taxon>Eukaryota</taxon>
        <taxon>Metazoa</taxon>
        <taxon>Ecdysozoa</taxon>
        <taxon>Arthropoda</taxon>
        <taxon>Hexapoda</taxon>
        <taxon>Collembola</taxon>
        <taxon>Symphypleona</taxon>
        <taxon>Sminthuridae</taxon>
        <taxon>Allacma</taxon>
    </lineage>
</organism>
<feature type="transmembrane region" description="Helical" evidence="7">
    <location>
        <begin position="165"/>
        <end position="189"/>
    </location>
</feature>
<protein>
    <recommendedName>
        <fullName evidence="3">Transmembrane protein 19</fullName>
    </recommendedName>
</protein>
<evidence type="ECO:0000256" key="5">
    <source>
        <dbReference type="ARBA" id="ARBA00022989"/>
    </source>
</evidence>
<keyword evidence="4 7" id="KW-0812">Transmembrane</keyword>
<proteinExistence type="inferred from homology"/>